<feature type="domain" description="Integrase zinc-binding" evidence="1">
    <location>
        <begin position="78"/>
        <end position="111"/>
    </location>
</feature>
<dbReference type="Proteomes" id="UP000054007">
    <property type="component" value="Unassembled WGS sequence"/>
</dbReference>
<evidence type="ECO:0000259" key="1">
    <source>
        <dbReference type="Pfam" id="PF17921"/>
    </source>
</evidence>
<accession>A0A0D7B3L5</accession>
<gene>
    <name evidence="2" type="ORF">CYLTODRAFT_357437</name>
</gene>
<protein>
    <recommendedName>
        <fullName evidence="1">Integrase zinc-binding domain-containing protein</fullName>
    </recommendedName>
</protein>
<name>A0A0D7B3L5_9AGAR</name>
<keyword evidence="3" id="KW-1185">Reference proteome</keyword>
<feature type="non-terminal residue" evidence="2">
    <location>
        <position position="112"/>
    </location>
</feature>
<dbReference type="InterPro" id="IPR041588">
    <property type="entry name" value="Integrase_H2C2"/>
</dbReference>
<sequence>MRPSIEGDSLIDVVAGGRAGTDLREAIRYQYSMDPVFSTIIEKPKEYKNFEYKDGLLYVIIHQDVKLLCIPDVIHEKRRIREIILDEAHSLLAHLGARKTMSYLRAHVWWKT</sequence>
<dbReference type="AlphaFoldDB" id="A0A0D7B3L5"/>
<reference evidence="2 3" key="1">
    <citation type="journal article" date="2015" name="Fungal Genet. Biol.">
        <title>Evolution of novel wood decay mechanisms in Agaricales revealed by the genome sequences of Fistulina hepatica and Cylindrobasidium torrendii.</title>
        <authorList>
            <person name="Floudas D."/>
            <person name="Held B.W."/>
            <person name="Riley R."/>
            <person name="Nagy L.G."/>
            <person name="Koehler G."/>
            <person name="Ransdell A.S."/>
            <person name="Younus H."/>
            <person name="Chow J."/>
            <person name="Chiniquy J."/>
            <person name="Lipzen A."/>
            <person name="Tritt A."/>
            <person name="Sun H."/>
            <person name="Haridas S."/>
            <person name="LaButti K."/>
            <person name="Ohm R.A."/>
            <person name="Kues U."/>
            <person name="Blanchette R.A."/>
            <person name="Grigoriev I.V."/>
            <person name="Minto R.E."/>
            <person name="Hibbett D.S."/>
        </authorList>
    </citation>
    <scope>NUCLEOTIDE SEQUENCE [LARGE SCALE GENOMIC DNA]</scope>
    <source>
        <strain evidence="2 3">FP15055 ss-10</strain>
    </source>
</reference>
<dbReference type="Gene3D" id="1.10.340.70">
    <property type="match status" value="1"/>
</dbReference>
<evidence type="ECO:0000313" key="3">
    <source>
        <dbReference type="Proteomes" id="UP000054007"/>
    </source>
</evidence>
<dbReference type="Pfam" id="PF17921">
    <property type="entry name" value="Integrase_H2C2"/>
    <property type="match status" value="1"/>
</dbReference>
<dbReference type="STRING" id="1314674.A0A0D7B3L5"/>
<proteinExistence type="predicted"/>
<dbReference type="EMBL" id="KN880605">
    <property type="protein sequence ID" value="KIY65092.1"/>
    <property type="molecule type" value="Genomic_DNA"/>
</dbReference>
<evidence type="ECO:0000313" key="2">
    <source>
        <dbReference type="EMBL" id="KIY65092.1"/>
    </source>
</evidence>
<organism evidence="2 3">
    <name type="scientific">Cylindrobasidium torrendii FP15055 ss-10</name>
    <dbReference type="NCBI Taxonomy" id="1314674"/>
    <lineage>
        <taxon>Eukaryota</taxon>
        <taxon>Fungi</taxon>
        <taxon>Dikarya</taxon>
        <taxon>Basidiomycota</taxon>
        <taxon>Agaricomycotina</taxon>
        <taxon>Agaricomycetes</taxon>
        <taxon>Agaricomycetidae</taxon>
        <taxon>Agaricales</taxon>
        <taxon>Marasmiineae</taxon>
        <taxon>Physalacriaceae</taxon>
        <taxon>Cylindrobasidium</taxon>
    </lineage>
</organism>
<dbReference type="OrthoDB" id="3249394at2759"/>